<dbReference type="OrthoDB" id="9805749at2"/>
<dbReference type="GO" id="GO:0005886">
    <property type="term" value="C:plasma membrane"/>
    <property type="evidence" value="ECO:0007669"/>
    <property type="project" value="UniProtKB-SubCell"/>
</dbReference>
<dbReference type="PROSITE" id="PS01116">
    <property type="entry name" value="XANTH_URACIL_PERMASE"/>
    <property type="match status" value="1"/>
</dbReference>
<dbReference type="Pfam" id="PF00860">
    <property type="entry name" value="Xan_ur_permease"/>
    <property type="match status" value="1"/>
</dbReference>
<reference evidence="10 11" key="1">
    <citation type="submission" date="2018-03" db="EMBL/GenBank/DDBJ databases">
        <title>Genome assembly of novel Miniimonas species PCH200.</title>
        <authorList>
            <person name="Thakur V."/>
            <person name="Kumar V."/>
            <person name="Singh D."/>
        </authorList>
    </citation>
    <scope>NUCLEOTIDE SEQUENCE [LARGE SCALE GENOMIC DNA]</scope>
    <source>
        <strain evidence="10 11">PCH200</strain>
    </source>
</reference>
<feature type="transmembrane region" description="Helical" evidence="9">
    <location>
        <begin position="208"/>
        <end position="227"/>
    </location>
</feature>
<protein>
    <submittedName>
        <fullName evidence="10">Purine permease</fullName>
    </submittedName>
</protein>
<evidence type="ECO:0000256" key="9">
    <source>
        <dbReference type="SAM" id="Phobius"/>
    </source>
</evidence>
<dbReference type="PANTHER" id="PTHR42810:SF4">
    <property type="entry name" value="URIC ACID TRANSPORTER UACT"/>
    <property type="match status" value="1"/>
</dbReference>
<feature type="transmembrane region" description="Helical" evidence="9">
    <location>
        <begin position="66"/>
        <end position="87"/>
    </location>
</feature>
<evidence type="ECO:0000256" key="3">
    <source>
        <dbReference type="ARBA" id="ARBA00022448"/>
    </source>
</evidence>
<evidence type="ECO:0000313" key="10">
    <source>
        <dbReference type="EMBL" id="PWD51704.1"/>
    </source>
</evidence>
<dbReference type="AlphaFoldDB" id="A0A2U1ZXL1"/>
<evidence type="ECO:0000256" key="8">
    <source>
        <dbReference type="SAM" id="MobiDB-lite"/>
    </source>
</evidence>
<comment type="caution">
    <text evidence="10">The sequence shown here is derived from an EMBL/GenBank/DDBJ whole genome shotgun (WGS) entry which is preliminary data.</text>
</comment>
<keyword evidence="3" id="KW-0813">Transport</keyword>
<feature type="compositionally biased region" description="Basic and acidic residues" evidence="8">
    <location>
        <begin position="1"/>
        <end position="10"/>
    </location>
</feature>
<sequence>MTLTTDDERAPSPTPAGTEANTVDTVPPLARLFPLGLQHVLAMYAGAVAVPLIVGGAIGLTPQEMAFLISADLFVAGLATIVQSVGFWRFGVRLPLMQGVTFAAVGPMIAIGTGDGGITAIFGATIACGVFMILVAPFFSRLLRFFPPLVTGTVILIIGLSLMDVAAGWILDGGGEAGAAPVNVAFAAGTLVLILLIERFAPPALQRVSVLLGLLLGTLVAVVVPGMTDFSAVGEAGWFAVVTPFHFGVPTFQLAAVLSMIIVGIVIMTETTGDMIAVGEIVEKPVTSRSLADGLRADGLGTVLGGIFNTFPYTAFAQNVGLVSLTGVRSRYVATMAGGILVVLGLLPKVAAAVEGVPRAVLGGAGIALFGMVAASGIRTLTRVHFTNKNILVVAISVGVALLPTVAPTIYHQFPTWFTLIFDSGISAGAITAILLNLLLGSDEEKLDAHDIGVGPHAVPAASVETAPGSGHH</sequence>
<keyword evidence="7 9" id="KW-0472">Membrane</keyword>
<accession>A0A2U1ZXL1</accession>
<dbReference type="InterPro" id="IPR006043">
    <property type="entry name" value="NCS2"/>
</dbReference>
<feature type="transmembrane region" description="Helical" evidence="9">
    <location>
        <begin position="177"/>
        <end position="196"/>
    </location>
</feature>
<feature type="transmembrane region" description="Helical" evidence="9">
    <location>
        <begin position="118"/>
        <end position="139"/>
    </location>
</feature>
<dbReference type="RefSeq" id="WP_109230084.1">
    <property type="nucleotide sequence ID" value="NZ_PYHR01000002.1"/>
</dbReference>
<dbReference type="InterPro" id="IPR017588">
    <property type="entry name" value="UacT-like"/>
</dbReference>
<dbReference type="NCBIfam" id="NF037981">
    <property type="entry name" value="NCS2_1"/>
    <property type="match status" value="1"/>
</dbReference>
<feature type="transmembrane region" description="Helical" evidence="9">
    <location>
        <begin position="247"/>
        <end position="267"/>
    </location>
</feature>
<dbReference type="PANTHER" id="PTHR42810">
    <property type="entry name" value="PURINE PERMEASE C1399.01C-RELATED"/>
    <property type="match status" value="1"/>
</dbReference>
<proteinExistence type="inferred from homology"/>
<name>A0A2U1ZXL1_9MICO</name>
<evidence type="ECO:0000256" key="5">
    <source>
        <dbReference type="ARBA" id="ARBA00022692"/>
    </source>
</evidence>
<feature type="transmembrane region" description="Helical" evidence="9">
    <location>
        <begin position="41"/>
        <end position="60"/>
    </location>
</feature>
<evidence type="ECO:0000313" key="11">
    <source>
        <dbReference type="Proteomes" id="UP000245166"/>
    </source>
</evidence>
<gene>
    <name evidence="10" type="ORF">C8046_14670</name>
</gene>
<evidence type="ECO:0000256" key="1">
    <source>
        <dbReference type="ARBA" id="ARBA00004651"/>
    </source>
</evidence>
<evidence type="ECO:0000256" key="4">
    <source>
        <dbReference type="ARBA" id="ARBA00022475"/>
    </source>
</evidence>
<organism evidence="10 11">
    <name type="scientific">Serinibacter arcticus</name>
    <dbReference type="NCBI Taxonomy" id="1655435"/>
    <lineage>
        <taxon>Bacteria</taxon>
        <taxon>Bacillati</taxon>
        <taxon>Actinomycetota</taxon>
        <taxon>Actinomycetes</taxon>
        <taxon>Micrococcales</taxon>
        <taxon>Beutenbergiaceae</taxon>
        <taxon>Serinibacter</taxon>
    </lineage>
</organism>
<feature type="region of interest" description="Disordered" evidence="8">
    <location>
        <begin position="1"/>
        <end position="22"/>
    </location>
</feature>
<evidence type="ECO:0000256" key="2">
    <source>
        <dbReference type="ARBA" id="ARBA00008821"/>
    </source>
</evidence>
<keyword evidence="6 9" id="KW-1133">Transmembrane helix</keyword>
<evidence type="ECO:0000256" key="7">
    <source>
        <dbReference type="ARBA" id="ARBA00023136"/>
    </source>
</evidence>
<comment type="similarity">
    <text evidence="2">Belongs to the nucleobase:cation symporter-2 (NCS2) (TC 2.A.40) family.</text>
</comment>
<feature type="transmembrane region" description="Helical" evidence="9">
    <location>
        <begin position="360"/>
        <end position="378"/>
    </location>
</feature>
<dbReference type="GO" id="GO:0042907">
    <property type="term" value="F:xanthine transmembrane transporter activity"/>
    <property type="evidence" value="ECO:0007669"/>
    <property type="project" value="TreeGrafter"/>
</dbReference>
<feature type="transmembrane region" description="Helical" evidence="9">
    <location>
        <begin position="94"/>
        <end position="112"/>
    </location>
</feature>
<comment type="subcellular location">
    <subcellularLocation>
        <location evidence="1">Cell membrane</location>
        <topology evidence="1">Multi-pass membrane protein</topology>
    </subcellularLocation>
</comment>
<dbReference type="NCBIfam" id="TIGR03173">
    <property type="entry name" value="pbuX"/>
    <property type="match status" value="1"/>
</dbReference>
<keyword evidence="4" id="KW-1003">Cell membrane</keyword>
<dbReference type="Proteomes" id="UP000245166">
    <property type="component" value="Unassembled WGS sequence"/>
</dbReference>
<dbReference type="InterPro" id="IPR006042">
    <property type="entry name" value="Xan_ur_permease"/>
</dbReference>
<keyword evidence="5 9" id="KW-0812">Transmembrane</keyword>
<feature type="transmembrane region" description="Helical" evidence="9">
    <location>
        <begin position="146"/>
        <end position="171"/>
    </location>
</feature>
<keyword evidence="11" id="KW-1185">Reference proteome</keyword>
<feature type="transmembrane region" description="Helical" evidence="9">
    <location>
        <begin position="417"/>
        <end position="440"/>
    </location>
</feature>
<evidence type="ECO:0000256" key="6">
    <source>
        <dbReference type="ARBA" id="ARBA00022989"/>
    </source>
</evidence>
<feature type="transmembrane region" description="Helical" evidence="9">
    <location>
        <begin position="332"/>
        <end position="354"/>
    </location>
</feature>
<dbReference type="NCBIfam" id="TIGR00801">
    <property type="entry name" value="ncs2"/>
    <property type="match status" value="1"/>
</dbReference>
<feature type="transmembrane region" description="Helical" evidence="9">
    <location>
        <begin position="390"/>
        <end position="411"/>
    </location>
</feature>
<dbReference type="EMBL" id="PYHR01000002">
    <property type="protein sequence ID" value="PWD51704.1"/>
    <property type="molecule type" value="Genomic_DNA"/>
</dbReference>